<dbReference type="PANTHER" id="PTHR10791:SF222">
    <property type="entry name" value="BIDIRECTIONAL SUGAR TRANSPORTER SWEET15"/>
    <property type="match status" value="1"/>
</dbReference>
<comment type="function">
    <text evidence="10">Mediates both low-affinity uptake and efflux of sugar across the membrane.</text>
</comment>
<keyword evidence="9 10" id="KW-0472">Membrane</keyword>
<evidence type="ECO:0000256" key="9">
    <source>
        <dbReference type="ARBA" id="ARBA00023136"/>
    </source>
</evidence>
<evidence type="ECO:0000256" key="3">
    <source>
        <dbReference type="ARBA" id="ARBA00022448"/>
    </source>
</evidence>
<evidence type="ECO:0000256" key="2">
    <source>
        <dbReference type="ARBA" id="ARBA00007809"/>
    </source>
</evidence>
<keyword evidence="7" id="KW-0677">Repeat</keyword>
<proteinExistence type="inferred from homology"/>
<comment type="caution">
    <text evidence="11">The sequence shown here is derived from an EMBL/GenBank/DDBJ whole genome shotgun (WGS) entry which is preliminary data.</text>
</comment>
<evidence type="ECO:0000256" key="4">
    <source>
        <dbReference type="ARBA" id="ARBA00022475"/>
    </source>
</evidence>
<evidence type="ECO:0000256" key="1">
    <source>
        <dbReference type="ARBA" id="ARBA00004651"/>
    </source>
</evidence>
<dbReference type="GO" id="GO:0005886">
    <property type="term" value="C:plasma membrane"/>
    <property type="evidence" value="ECO:0007669"/>
    <property type="project" value="UniProtKB-SubCell"/>
</dbReference>
<evidence type="ECO:0000256" key="8">
    <source>
        <dbReference type="ARBA" id="ARBA00022989"/>
    </source>
</evidence>
<gene>
    <name evidence="11" type="ORF">Tci_062946</name>
</gene>
<feature type="transmembrane region" description="Helical" evidence="10">
    <location>
        <begin position="143"/>
        <end position="161"/>
    </location>
</feature>
<feature type="transmembrane region" description="Helical" evidence="10">
    <location>
        <begin position="107"/>
        <end position="131"/>
    </location>
</feature>
<keyword evidence="4" id="KW-1003">Cell membrane</keyword>
<dbReference type="EMBL" id="BKCJ010010302">
    <property type="protein sequence ID" value="GEU90968.1"/>
    <property type="molecule type" value="Genomic_DNA"/>
</dbReference>
<dbReference type="Pfam" id="PF03083">
    <property type="entry name" value="MtN3_slv"/>
    <property type="match status" value="1"/>
</dbReference>
<evidence type="ECO:0000256" key="5">
    <source>
        <dbReference type="ARBA" id="ARBA00022597"/>
    </source>
</evidence>
<keyword evidence="3 10" id="KW-0813">Transport</keyword>
<feature type="transmembrane region" description="Helical" evidence="10">
    <location>
        <begin position="83"/>
        <end position="101"/>
    </location>
</feature>
<dbReference type="FunFam" id="1.20.1280.290:FF:000001">
    <property type="entry name" value="Bidirectional sugar transporter SWEET"/>
    <property type="match status" value="1"/>
</dbReference>
<reference evidence="11" key="1">
    <citation type="journal article" date="2019" name="Sci. Rep.">
        <title>Draft genome of Tanacetum cinerariifolium, the natural source of mosquito coil.</title>
        <authorList>
            <person name="Yamashiro T."/>
            <person name="Shiraishi A."/>
            <person name="Satake H."/>
            <person name="Nakayama K."/>
        </authorList>
    </citation>
    <scope>NUCLEOTIDE SEQUENCE</scope>
</reference>
<evidence type="ECO:0000256" key="6">
    <source>
        <dbReference type="ARBA" id="ARBA00022692"/>
    </source>
</evidence>
<keyword evidence="6 10" id="KW-0812">Transmembrane</keyword>
<accession>A0A6L2NXI5</accession>
<evidence type="ECO:0000256" key="7">
    <source>
        <dbReference type="ARBA" id="ARBA00022737"/>
    </source>
</evidence>
<evidence type="ECO:0000313" key="11">
    <source>
        <dbReference type="EMBL" id="GEU90968.1"/>
    </source>
</evidence>
<dbReference type="GO" id="GO:0051119">
    <property type="term" value="F:sugar transmembrane transporter activity"/>
    <property type="evidence" value="ECO:0007669"/>
    <property type="project" value="InterPro"/>
</dbReference>
<dbReference type="Gene3D" id="1.20.1280.290">
    <property type="match status" value="1"/>
</dbReference>
<comment type="caution">
    <text evidence="10">Lacks conserved residue(s) required for the propagation of feature annotation.</text>
</comment>
<keyword evidence="5 10" id="KW-0762">Sugar transport</keyword>
<sequence length="298" mass="32650">MRSISALVCVEANIQESDRCDDAVPRDFSWDVLPISRTDASGSSGMGLCRGISNIISAGVYFAPLPTFREICKRKSTMGFQSLPYVVSLFSALLWLYYALIKGGDTFLLISINSLGTFIELIYIVVFLFYATPDTKKQTFKSLTAVMMLFLVISLGTYFPFHAQTRVLFGVRHPMVLVFGILGNIISAGVPNILGFALGVIQMGLYAYYKRASTRSGSQEKKAGKVKEHIINITMLSNSEVHPVDSGRTSEAEEEVVKVDVPITDELAHVKVDVPMTDELVHVKKFDTGGVLVVCAAA</sequence>
<organism evidence="11">
    <name type="scientific">Tanacetum cinerariifolium</name>
    <name type="common">Dalmatian daisy</name>
    <name type="synonym">Chrysanthemum cinerariifolium</name>
    <dbReference type="NCBI Taxonomy" id="118510"/>
    <lineage>
        <taxon>Eukaryota</taxon>
        <taxon>Viridiplantae</taxon>
        <taxon>Streptophyta</taxon>
        <taxon>Embryophyta</taxon>
        <taxon>Tracheophyta</taxon>
        <taxon>Spermatophyta</taxon>
        <taxon>Magnoliopsida</taxon>
        <taxon>eudicotyledons</taxon>
        <taxon>Gunneridae</taxon>
        <taxon>Pentapetalae</taxon>
        <taxon>asterids</taxon>
        <taxon>campanulids</taxon>
        <taxon>Asterales</taxon>
        <taxon>Asteraceae</taxon>
        <taxon>Asteroideae</taxon>
        <taxon>Anthemideae</taxon>
        <taxon>Anthemidinae</taxon>
        <taxon>Tanacetum</taxon>
    </lineage>
</organism>
<dbReference type="PANTHER" id="PTHR10791">
    <property type="entry name" value="RAG1-ACTIVATING PROTEIN 1"/>
    <property type="match status" value="1"/>
</dbReference>
<dbReference type="AlphaFoldDB" id="A0A6L2NXI5"/>
<feature type="transmembrane region" description="Helical" evidence="10">
    <location>
        <begin position="181"/>
        <end position="209"/>
    </location>
</feature>
<comment type="subcellular location">
    <subcellularLocation>
        <location evidence="1">Cell membrane</location>
        <topology evidence="1">Multi-pass membrane protein</topology>
    </subcellularLocation>
</comment>
<keyword evidence="8 10" id="KW-1133">Transmembrane helix</keyword>
<comment type="similarity">
    <text evidence="2 10">Belongs to the SWEET sugar transporter family.</text>
</comment>
<dbReference type="InterPro" id="IPR004316">
    <property type="entry name" value="SWEET_rpt"/>
</dbReference>
<name>A0A6L2NXI5_TANCI</name>
<dbReference type="InterPro" id="IPR047664">
    <property type="entry name" value="SWEET"/>
</dbReference>
<protein>
    <recommendedName>
        <fullName evidence="10">Bidirectional sugar transporter SWEET</fullName>
    </recommendedName>
</protein>
<evidence type="ECO:0000256" key="10">
    <source>
        <dbReference type="RuleBase" id="RU910715"/>
    </source>
</evidence>